<evidence type="ECO:0000256" key="1">
    <source>
        <dbReference type="SAM" id="SignalP"/>
    </source>
</evidence>
<evidence type="ECO:0000313" key="2">
    <source>
        <dbReference type="EMBL" id="EGZ28667.1"/>
    </source>
</evidence>
<gene>
    <name evidence="2" type="ORF">PHYSODRAFT_467715</name>
</gene>
<protein>
    <submittedName>
        <fullName evidence="2">Uncharacterized protein</fullName>
    </submittedName>
</protein>
<reference evidence="2 3" key="1">
    <citation type="journal article" date="2006" name="Science">
        <title>Phytophthora genome sequences uncover evolutionary origins and mechanisms of pathogenesis.</title>
        <authorList>
            <person name="Tyler B.M."/>
            <person name="Tripathy S."/>
            <person name="Zhang X."/>
            <person name="Dehal P."/>
            <person name="Jiang R.H."/>
            <person name="Aerts A."/>
            <person name="Arredondo F.D."/>
            <person name="Baxter L."/>
            <person name="Bensasson D."/>
            <person name="Beynon J.L."/>
            <person name="Chapman J."/>
            <person name="Damasceno C.M."/>
            <person name="Dorrance A.E."/>
            <person name="Dou D."/>
            <person name="Dickerman A.W."/>
            <person name="Dubchak I.L."/>
            <person name="Garbelotto M."/>
            <person name="Gijzen M."/>
            <person name="Gordon S.G."/>
            <person name="Govers F."/>
            <person name="Grunwald N.J."/>
            <person name="Huang W."/>
            <person name="Ivors K.L."/>
            <person name="Jones R.W."/>
            <person name="Kamoun S."/>
            <person name="Krampis K."/>
            <person name="Lamour K.H."/>
            <person name="Lee M.K."/>
            <person name="McDonald W.H."/>
            <person name="Medina M."/>
            <person name="Meijer H.J."/>
            <person name="Nordberg E.K."/>
            <person name="Maclean D.J."/>
            <person name="Ospina-Giraldo M.D."/>
            <person name="Morris P.F."/>
            <person name="Phuntumart V."/>
            <person name="Putnam N.H."/>
            <person name="Rash S."/>
            <person name="Rose J.K."/>
            <person name="Sakihama Y."/>
            <person name="Salamov A.A."/>
            <person name="Savidor A."/>
            <person name="Scheuring C.F."/>
            <person name="Smith B.M."/>
            <person name="Sobral B.W."/>
            <person name="Terry A."/>
            <person name="Torto-Alalibo T.A."/>
            <person name="Win J."/>
            <person name="Xu Z."/>
            <person name="Zhang H."/>
            <person name="Grigoriev I.V."/>
            <person name="Rokhsar D.S."/>
            <person name="Boore J.L."/>
        </authorList>
    </citation>
    <scope>NUCLEOTIDE SEQUENCE [LARGE SCALE GENOMIC DNA]</scope>
    <source>
        <strain evidence="2 3">P6497</strain>
    </source>
</reference>
<dbReference type="EMBL" id="JH159151">
    <property type="protein sequence ID" value="EGZ28667.1"/>
    <property type="molecule type" value="Genomic_DNA"/>
</dbReference>
<dbReference type="AlphaFoldDB" id="G4YPS0"/>
<dbReference type="InParanoid" id="G4YPS0"/>
<name>G4YPS0_PHYSP</name>
<dbReference type="GeneID" id="20653594"/>
<accession>G4YPS0</accession>
<sequence length="52" mass="5410">CPGSKCMAAALTNSLLIAVRVTLSGVTKTVSALQPLEPSLLTLRELIKSINS</sequence>
<feature type="chain" id="PRO_5003471483" evidence="1">
    <location>
        <begin position="33"/>
        <end position="52"/>
    </location>
</feature>
<feature type="non-terminal residue" evidence="2">
    <location>
        <position position="1"/>
    </location>
</feature>
<feature type="signal peptide" evidence="1">
    <location>
        <begin position="1"/>
        <end position="32"/>
    </location>
</feature>
<proteinExistence type="predicted"/>
<dbReference type="RefSeq" id="XP_009515942.1">
    <property type="nucleotide sequence ID" value="XM_009517647.1"/>
</dbReference>
<evidence type="ECO:0000313" key="3">
    <source>
        <dbReference type="Proteomes" id="UP000002640"/>
    </source>
</evidence>
<keyword evidence="1" id="KW-0732">Signal</keyword>
<dbReference type="Proteomes" id="UP000002640">
    <property type="component" value="Unassembled WGS sequence"/>
</dbReference>
<keyword evidence="3" id="KW-1185">Reference proteome</keyword>
<dbReference type="KEGG" id="psoj:PHYSODRAFT_467715"/>
<organism evidence="2 3">
    <name type="scientific">Phytophthora sojae (strain P6497)</name>
    <name type="common">Soybean stem and root rot agent</name>
    <name type="synonym">Phytophthora megasperma f. sp. glycines</name>
    <dbReference type="NCBI Taxonomy" id="1094619"/>
    <lineage>
        <taxon>Eukaryota</taxon>
        <taxon>Sar</taxon>
        <taxon>Stramenopiles</taxon>
        <taxon>Oomycota</taxon>
        <taxon>Peronosporomycetes</taxon>
        <taxon>Peronosporales</taxon>
        <taxon>Peronosporaceae</taxon>
        <taxon>Phytophthora</taxon>
    </lineage>
</organism>